<proteinExistence type="predicted"/>
<feature type="domain" description="CUB" evidence="5">
    <location>
        <begin position="96"/>
        <end position="224"/>
    </location>
</feature>
<evidence type="ECO:0000313" key="6">
    <source>
        <dbReference type="EMBL" id="CAG5097664.1"/>
    </source>
</evidence>
<gene>
    <name evidence="6" type="ORF">OKIOD_LOCUS6733</name>
</gene>
<evidence type="ECO:0000256" key="2">
    <source>
        <dbReference type="PROSITE-ProRule" id="PRU00059"/>
    </source>
</evidence>
<evidence type="ECO:0000256" key="3">
    <source>
        <dbReference type="SAM" id="Phobius"/>
    </source>
</evidence>
<dbReference type="Proteomes" id="UP001158576">
    <property type="component" value="Chromosome XSR"/>
</dbReference>
<organism evidence="6 7">
    <name type="scientific">Oikopleura dioica</name>
    <name type="common">Tunicate</name>
    <dbReference type="NCBI Taxonomy" id="34765"/>
    <lineage>
        <taxon>Eukaryota</taxon>
        <taxon>Metazoa</taxon>
        <taxon>Chordata</taxon>
        <taxon>Tunicata</taxon>
        <taxon>Appendicularia</taxon>
        <taxon>Copelata</taxon>
        <taxon>Oikopleuridae</taxon>
        <taxon>Oikopleura</taxon>
    </lineage>
</organism>
<dbReference type="PROSITE" id="PS01180">
    <property type="entry name" value="CUB"/>
    <property type="match status" value="1"/>
</dbReference>
<evidence type="ECO:0000256" key="1">
    <source>
        <dbReference type="ARBA" id="ARBA00023157"/>
    </source>
</evidence>
<dbReference type="InterPro" id="IPR000859">
    <property type="entry name" value="CUB_dom"/>
</dbReference>
<keyword evidence="3" id="KW-0472">Membrane</keyword>
<feature type="transmembrane region" description="Helical" evidence="3">
    <location>
        <begin position="363"/>
        <end position="385"/>
    </location>
</feature>
<accession>A0ABN7SC08</accession>
<dbReference type="EMBL" id="OU015569">
    <property type="protein sequence ID" value="CAG5097664.1"/>
    <property type="molecule type" value="Genomic_DNA"/>
</dbReference>
<evidence type="ECO:0000259" key="5">
    <source>
        <dbReference type="PROSITE" id="PS01180"/>
    </source>
</evidence>
<dbReference type="Gene3D" id="2.60.120.290">
    <property type="entry name" value="Spermadhesin, CUB domain"/>
    <property type="match status" value="1"/>
</dbReference>
<feature type="signal peptide" evidence="4">
    <location>
        <begin position="1"/>
        <end position="24"/>
    </location>
</feature>
<keyword evidence="3" id="KW-0812">Transmembrane</keyword>
<comment type="caution">
    <text evidence="2">Lacks conserved residue(s) required for the propagation of feature annotation.</text>
</comment>
<dbReference type="Pfam" id="PF00431">
    <property type="entry name" value="CUB"/>
    <property type="match status" value="1"/>
</dbReference>
<evidence type="ECO:0000313" key="7">
    <source>
        <dbReference type="Proteomes" id="UP001158576"/>
    </source>
</evidence>
<dbReference type="SUPFAM" id="SSF49854">
    <property type="entry name" value="Spermadhesin, CUB domain"/>
    <property type="match status" value="1"/>
</dbReference>
<protein>
    <submittedName>
        <fullName evidence="6">Oidioi.mRNA.OKI2018_I69.XSR.g15175.t1.cds</fullName>
    </submittedName>
</protein>
<keyword evidence="1" id="KW-1015">Disulfide bond</keyword>
<sequence>MKNSSLRIQLKCIYTFLLGSAVASFDSIGVQAPVTFKWTEVETPATPKPTEAWERHVNSQGITNWEEHLRSQGIDPQSHHTQQNSEDQWYNPMLECKQGLAFNGDTAPTPQGKMRYMATPSYPSRTLGVFKCKWTIQRGEGPLIKLIFNSIDFECNGLNPKVKSWGTANHVQITDKGNVKTIYCGKKQEESYYTNSDEIDVEIQVNTAGFGKRGSRVQIIYQTVKAKGRPIIRQPNQQSVKAKTTPAGPIGGFTLAPAPTLPPVMASSNNVASRKPLVNQNSGTWNRAAIVPSTNQIHPNQQPNQPPGSVHFIPKNHNNGAFYPQLNTNQYINYADYHTTTPLPGGNAKVAATSTEASEITKGGLGIAIGGIIVLLVIGAVLLAIRKVKQKVEEWRRPKEHSPVGTVPNVVTFVNELVDESNKKTVSQEPLRSKTSEQ</sequence>
<keyword evidence="7" id="KW-1185">Reference proteome</keyword>
<name>A0ABN7SC08_OIKDI</name>
<dbReference type="InterPro" id="IPR035914">
    <property type="entry name" value="Sperma_CUB_dom_sf"/>
</dbReference>
<keyword evidence="4" id="KW-0732">Signal</keyword>
<feature type="chain" id="PRO_5045940657" evidence="4">
    <location>
        <begin position="25"/>
        <end position="438"/>
    </location>
</feature>
<keyword evidence="3" id="KW-1133">Transmembrane helix</keyword>
<evidence type="ECO:0000256" key="4">
    <source>
        <dbReference type="SAM" id="SignalP"/>
    </source>
</evidence>
<reference evidence="6 7" key="1">
    <citation type="submission" date="2021-04" db="EMBL/GenBank/DDBJ databases">
        <authorList>
            <person name="Bliznina A."/>
        </authorList>
    </citation>
    <scope>NUCLEOTIDE SEQUENCE [LARGE SCALE GENOMIC DNA]</scope>
</reference>